<name>A0AAW1DM03_9HEMI</name>
<evidence type="ECO:0000313" key="3">
    <source>
        <dbReference type="Proteomes" id="UP001461498"/>
    </source>
</evidence>
<dbReference type="AlphaFoldDB" id="A0AAW1DM03"/>
<sequence length="124" mass="13545">MPKRHQSNNTGSNAQRKDVKSKARNQITSSSSLLSAPTSSRVVITSNNKQSIANSGSRFGKSNNVKQSDAVRAKDNAYDVDMLTNVAKMAKRLVSPKAAKGKEISDNECEDKKGYKVHKHISKL</sequence>
<organism evidence="2 3">
    <name type="scientific">Rhynocoris fuscipes</name>
    <dbReference type="NCBI Taxonomy" id="488301"/>
    <lineage>
        <taxon>Eukaryota</taxon>
        <taxon>Metazoa</taxon>
        <taxon>Ecdysozoa</taxon>
        <taxon>Arthropoda</taxon>
        <taxon>Hexapoda</taxon>
        <taxon>Insecta</taxon>
        <taxon>Pterygota</taxon>
        <taxon>Neoptera</taxon>
        <taxon>Paraneoptera</taxon>
        <taxon>Hemiptera</taxon>
        <taxon>Heteroptera</taxon>
        <taxon>Panheteroptera</taxon>
        <taxon>Cimicomorpha</taxon>
        <taxon>Reduviidae</taxon>
        <taxon>Harpactorinae</taxon>
        <taxon>Harpactorini</taxon>
        <taxon>Rhynocoris</taxon>
    </lineage>
</organism>
<dbReference type="Proteomes" id="UP001461498">
    <property type="component" value="Unassembled WGS sequence"/>
</dbReference>
<protein>
    <submittedName>
        <fullName evidence="2">Uncharacterized protein</fullName>
    </submittedName>
</protein>
<reference evidence="2 3" key="1">
    <citation type="submission" date="2022-12" db="EMBL/GenBank/DDBJ databases">
        <title>Chromosome-level genome assembly of true bugs.</title>
        <authorList>
            <person name="Ma L."/>
            <person name="Li H."/>
        </authorList>
    </citation>
    <scope>NUCLEOTIDE SEQUENCE [LARGE SCALE GENOMIC DNA]</scope>
    <source>
        <strain evidence="2">Lab_2022b</strain>
    </source>
</reference>
<feature type="compositionally biased region" description="Polar residues" evidence="1">
    <location>
        <begin position="41"/>
        <end position="67"/>
    </location>
</feature>
<keyword evidence="3" id="KW-1185">Reference proteome</keyword>
<feature type="region of interest" description="Disordered" evidence="1">
    <location>
        <begin position="1"/>
        <end position="70"/>
    </location>
</feature>
<feature type="compositionally biased region" description="Low complexity" evidence="1">
    <location>
        <begin position="28"/>
        <end position="40"/>
    </location>
</feature>
<gene>
    <name evidence="2" type="ORF">O3M35_000006</name>
</gene>
<evidence type="ECO:0000313" key="2">
    <source>
        <dbReference type="EMBL" id="KAK9511337.1"/>
    </source>
</evidence>
<accession>A0AAW1DM03</accession>
<evidence type="ECO:0000256" key="1">
    <source>
        <dbReference type="SAM" id="MobiDB-lite"/>
    </source>
</evidence>
<proteinExistence type="predicted"/>
<dbReference type="EMBL" id="JAPXFL010000001">
    <property type="protein sequence ID" value="KAK9511337.1"/>
    <property type="molecule type" value="Genomic_DNA"/>
</dbReference>
<comment type="caution">
    <text evidence="2">The sequence shown here is derived from an EMBL/GenBank/DDBJ whole genome shotgun (WGS) entry which is preliminary data.</text>
</comment>